<dbReference type="RefSeq" id="WP_311584838.1">
    <property type="nucleotide sequence ID" value="NZ_JAVRFH010000084.1"/>
</dbReference>
<dbReference type="Proteomes" id="UP001180724">
    <property type="component" value="Unassembled WGS sequence"/>
</dbReference>
<dbReference type="EMBL" id="JAVRFH010000084">
    <property type="protein sequence ID" value="MDT0615953.1"/>
    <property type="molecule type" value="Genomic_DNA"/>
</dbReference>
<proteinExistence type="predicted"/>
<evidence type="ECO:0000313" key="3">
    <source>
        <dbReference type="Proteomes" id="UP001180724"/>
    </source>
</evidence>
<dbReference type="Gene3D" id="3.40.50.150">
    <property type="entry name" value="Vaccinia Virus protein VP39"/>
    <property type="match status" value="1"/>
</dbReference>
<keyword evidence="2" id="KW-0808">Transferase</keyword>
<sequence>MYSRDHAEIFDFVHAARGRNWSAEADEVTALIRRRNPRADSLLDIASGTGEHLVRFATHFVRAEGLELSPDMRRISERKLPGTTVHVGDMRSFDLGTTYDAVVCLCFSLAYMRSVEELRASTAAMVRHLAPGGVVVVEPWWFPERFIDGSVSASLAQEDGRAVSRLSHTVRDGRLSRMTVRFTVADATGIREFTEHETLSLFGEHEYAAAFADLGCAMTYRPGGPNGRGLFVGVRA</sequence>
<dbReference type="CDD" id="cd02440">
    <property type="entry name" value="AdoMet_MTases"/>
    <property type="match status" value="1"/>
</dbReference>
<feature type="domain" description="Methyltransferase" evidence="1">
    <location>
        <begin position="43"/>
        <end position="133"/>
    </location>
</feature>
<dbReference type="Pfam" id="PF13649">
    <property type="entry name" value="Methyltransf_25"/>
    <property type="match status" value="1"/>
</dbReference>
<dbReference type="Gene3D" id="2.20.130.10">
    <property type="entry name" value="CAC2371-like domains"/>
    <property type="match status" value="1"/>
</dbReference>
<organism evidence="2 3">
    <name type="scientific">Streptomyces lancefieldiae</name>
    <dbReference type="NCBI Taxonomy" id="3075520"/>
    <lineage>
        <taxon>Bacteria</taxon>
        <taxon>Bacillati</taxon>
        <taxon>Actinomycetota</taxon>
        <taxon>Actinomycetes</taxon>
        <taxon>Kitasatosporales</taxon>
        <taxon>Streptomycetaceae</taxon>
        <taxon>Streptomyces</taxon>
    </lineage>
</organism>
<protein>
    <submittedName>
        <fullName evidence="2">Class I SAM-dependent methyltransferase</fullName>
        <ecNumber evidence="2">2.1.-.-</ecNumber>
    </submittedName>
</protein>
<dbReference type="GO" id="GO:0032259">
    <property type="term" value="P:methylation"/>
    <property type="evidence" value="ECO:0007669"/>
    <property type="project" value="UniProtKB-KW"/>
</dbReference>
<evidence type="ECO:0000259" key="1">
    <source>
        <dbReference type="Pfam" id="PF13649"/>
    </source>
</evidence>
<keyword evidence="2" id="KW-0489">Methyltransferase</keyword>
<evidence type="ECO:0000313" key="2">
    <source>
        <dbReference type="EMBL" id="MDT0615953.1"/>
    </source>
</evidence>
<name>A0ABU3B0H9_9ACTN</name>
<dbReference type="GO" id="GO:0008168">
    <property type="term" value="F:methyltransferase activity"/>
    <property type="evidence" value="ECO:0007669"/>
    <property type="project" value="UniProtKB-KW"/>
</dbReference>
<gene>
    <name evidence="2" type="ORF">RM812_38195</name>
</gene>
<comment type="caution">
    <text evidence="2">The sequence shown here is derived from an EMBL/GenBank/DDBJ whole genome shotgun (WGS) entry which is preliminary data.</text>
</comment>
<reference evidence="2" key="1">
    <citation type="submission" date="2024-05" db="EMBL/GenBank/DDBJ databases">
        <title>30 novel species of actinomycetes from the DSMZ collection.</title>
        <authorList>
            <person name="Nouioui I."/>
        </authorList>
    </citation>
    <scope>NUCLEOTIDE SEQUENCE</scope>
    <source>
        <strain evidence="2">DSM 40712</strain>
    </source>
</reference>
<dbReference type="EC" id="2.1.-.-" evidence="2"/>
<keyword evidence="3" id="KW-1185">Reference proteome</keyword>
<dbReference type="SUPFAM" id="SSF53335">
    <property type="entry name" value="S-adenosyl-L-methionine-dependent methyltransferases"/>
    <property type="match status" value="1"/>
</dbReference>
<dbReference type="InterPro" id="IPR029063">
    <property type="entry name" value="SAM-dependent_MTases_sf"/>
</dbReference>
<accession>A0ABU3B0H9</accession>
<dbReference type="InterPro" id="IPR041698">
    <property type="entry name" value="Methyltransf_25"/>
</dbReference>